<protein>
    <recommendedName>
        <fullName evidence="4">DUF218 domain-containing protein</fullName>
    </recommendedName>
</protein>
<feature type="transmembrane region" description="Helical" evidence="1">
    <location>
        <begin position="6"/>
        <end position="26"/>
    </location>
</feature>
<comment type="caution">
    <text evidence="2">The sequence shown here is derived from an EMBL/GenBank/DDBJ whole genome shotgun (WGS) entry which is preliminary data.</text>
</comment>
<keyword evidence="1" id="KW-1133">Transmembrane helix</keyword>
<reference evidence="2 3" key="1">
    <citation type="submission" date="2017-09" db="EMBL/GenBank/DDBJ databases">
        <title>Depth-based differentiation of microbial function through sediment-hosted aquifers and enrichment of novel symbionts in the deep terrestrial subsurface.</title>
        <authorList>
            <person name="Probst A.J."/>
            <person name="Ladd B."/>
            <person name="Jarett J.K."/>
            <person name="Geller-Mcgrath D.E."/>
            <person name="Sieber C.M."/>
            <person name="Emerson J.B."/>
            <person name="Anantharaman K."/>
            <person name="Thomas B.C."/>
            <person name="Malmstrom R."/>
            <person name="Stieglmeier M."/>
            <person name="Klingl A."/>
            <person name="Woyke T."/>
            <person name="Ryan C.M."/>
            <person name="Banfield J.F."/>
        </authorList>
    </citation>
    <scope>NUCLEOTIDE SEQUENCE [LARGE SCALE GENOMIC DNA]</scope>
    <source>
        <strain evidence="2">CG23_combo_of_CG06-09_8_20_14_all_39_39</strain>
    </source>
</reference>
<evidence type="ECO:0000313" key="3">
    <source>
        <dbReference type="Proteomes" id="UP000231235"/>
    </source>
</evidence>
<dbReference type="Proteomes" id="UP000231235">
    <property type="component" value="Unassembled WGS sequence"/>
</dbReference>
<accession>A0A2G9Z7S6</accession>
<sequence length="210" mass="24444">MVLKLFFIIVIAHIIFFISKALYLYVRNIKLVKGIPNNVQAVSFHTYKPKNSIIPKRGQMIAHYAYQIAETINVPIILSVGNPVPNEPRMESEIYRDYIFNNHGTDIPIITRSGSKATDTNREVRESFTRCQELNIKSFGVIGLIPHLVLRIIPYWQKINVHQNVIIYFDGIIGPPQYIFWEFVMMILENYIPPNSKQRKFILNLVNRRG</sequence>
<gene>
    <name evidence="2" type="ORF">COX28_00560</name>
</gene>
<organism evidence="2 3">
    <name type="scientific">Candidatus Kuenenbacteria bacterium CG23_combo_of_CG06-09_8_20_14_all_39_39</name>
    <dbReference type="NCBI Taxonomy" id="1974623"/>
    <lineage>
        <taxon>Bacteria</taxon>
        <taxon>Candidatus Kueneniibacteriota</taxon>
    </lineage>
</organism>
<evidence type="ECO:0000313" key="2">
    <source>
        <dbReference type="EMBL" id="PIP29171.1"/>
    </source>
</evidence>
<proteinExistence type="predicted"/>
<dbReference type="AlphaFoldDB" id="A0A2G9Z7S6"/>
<evidence type="ECO:0008006" key="4">
    <source>
        <dbReference type="Google" id="ProtNLM"/>
    </source>
</evidence>
<name>A0A2G9Z7S6_9BACT</name>
<evidence type="ECO:0000256" key="1">
    <source>
        <dbReference type="SAM" id="Phobius"/>
    </source>
</evidence>
<keyword evidence="1" id="KW-0812">Transmembrane</keyword>
<dbReference type="EMBL" id="PCRX01000009">
    <property type="protein sequence ID" value="PIP29171.1"/>
    <property type="molecule type" value="Genomic_DNA"/>
</dbReference>
<keyword evidence="1" id="KW-0472">Membrane</keyword>